<feature type="transmembrane region" description="Helical" evidence="1">
    <location>
        <begin position="57"/>
        <end position="75"/>
    </location>
</feature>
<evidence type="ECO:0000256" key="1">
    <source>
        <dbReference type="SAM" id="Phobius"/>
    </source>
</evidence>
<evidence type="ECO:0000313" key="4">
    <source>
        <dbReference type="Proteomes" id="UP001280591"/>
    </source>
</evidence>
<dbReference type="Pfam" id="PF22570">
    <property type="entry name" value="LiaF-TM"/>
    <property type="match status" value="1"/>
</dbReference>
<evidence type="ECO:0000313" key="3">
    <source>
        <dbReference type="EMBL" id="MDY4345810.1"/>
    </source>
</evidence>
<sequence length="224" mass="24675">MKKKAFGIVLLVLAALVLLQGNFGIPSLGGHIWPLIGIGFFAYQSVEALLRRHLTSASFTALVALMIANHFYDILPIPNQSLFWASILIVMGVSALTHSNRTWNGKKWWYDGEKTILTDKEVAFGAGTFYKQDQELVEDEFEVGFGNAKIYYDNAEMLGDSATLKIEVGFGNAIIYVPQHWRVDLKVETFCGAAKADAPLAPTSKTLIIRGDVAFGKLGVVYVK</sequence>
<dbReference type="EMBL" id="JAXHDP010000003">
    <property type="protein sequence ID" value="MDY4345810.1"/>
    <property type="molecule type" value="Genomic_DNA"/>
</dbReference>
<keyword evidence="1" id="KW-0812">Transmembrane</keyword>
<keyword evidence="1" id="KW-0472">Membrane</keyword>
<dbReference type="InterPro" id="IPR054331">
    <property type="entry name" value="LiaF_TM"/>
</dbReference>
<keyword evidence="4" id="KW-1185">Reference proteome</keyword>
<keyword evidence="1" id="KW-1133">Transmembrane helix</keyword>
<name>A0ABU5FY47_9STRE</name>
<accession>A0ABU5FY47</accession>
<protein>
    <recommendedName>
        <fullName evidence="2">LiaF transmembrane domain-containing protein</fullName>
    </recommendedName>
</protein>
<reference evidence="3 4" key="1">
    <citation type="submission" date="2023-11" db="EMBL/GenBank/DDBJ databases">
        <title>Streptococcus wuxiensis sp. nov., Streptococcus jiangnanensis sp. nov., Streptococcus fermentans sp. nov., three novel members of the genus Streptococcus isolated from breast milk.</title>
        <authorList>
            <person name="Zhou Y."/>
            <person name="Yang B."/>
        </authorList>
    </citation>
    <scope>NUCLEOTIDE SEQUENCE [LARGE SCALE GENOMIC DNA]</scope>
    <source>
        <strain evidence="3 4">BJSWXB5TM5</strain>
    </source>
</reference>
<proteinExistence type="predicted"/>
<comment type="caution">
    <text evidence="3">The sequence shown here is derived from an EMBL/GenBank/DDBJ whole genome shotgun (WGS) entry which is preliminary data.</text>
</comment>
<feature type="domain" description="LiaF transmembrane" evidence="2">
    <location>
        <begin position="6"/>
        <end position="102"/>
    </location>
</feature>
<feature type="transmembrane region" description="Helical" evidence="1">
    <location>
        <begin position="31"/>
        <end position="50"/>
    </location>
</feature>
<organism evidence="3 4">
    <name type="scientific">Streptococcus fermentans</name>
    <dbReference type="NCBI Taxonomy" id="3095082"/>
    <lineage>
        <taxon>Bacteria</taxon>
        <taxon>Bacillati</taxon>
        <taxon>Bacillota</taxon>
        <taxon>Bacilli</taxon>
        <taxon>Lactobacillales</taxon>
        <taxon>Streptococcaceae</taxon>
        <taxon>Streptococcus</taxon>
    </lineage>
</organism>
<dbReference type="RefSeq" id="WP_320692613.1">
    <property type="nucleotide sequence ID" value="NZ_JAXHDP010000003.1"/>
</dbReference>
<gene>
    <name evidence="3" type="ORF">SPC81_04235</name>
</gene>
<evidence type="ECO:0000259" key="2">
    <source>
        <dbReference type="Pfam" id="PF22570"/>
    </source>
</evidence>
<feature type="transmembrane region" description="Helical" evidence="1">
    <location>
        <begin position="81"/>
        <end position="98"/>
    </location>
</feature>
<dbReference type="Proteomes" id="UP001280591">
    <property type="component" value="Unassembled WGS sequence"/>
</dbReference>